<dbReference type="PANTHER" id="PTHR48208:SF2">
    <property type="entry name" value="CENTROMERE PROTEIN I"/>
    <property type="match status" value="1"/>
</dbReference>
<dbReference type="GO" id="GO:0000939">
    <property type="term" value="C:inner kinetochore"/>
    <property type="evidence" value="ECO:0007669"/>
    <property type="project" value="TreeGrafter"/>
</dbReference>
<keyword evidence="2" id="KW-1185">Reference proteome</keyword>
<name>I6NDF9_ERECY</name>
<gene>
    <name evidence="1" type="ordered locus">Ecym_5342</name>
</gene>
<dbReference type="RefSeq" id="XP_003646918.1">
    <property type="nucleotide sequence ID" value="XM_003646870.1"/>
</dbReference>
<evidence type="ECO:0000313" key="2">
    <source>
        <dbReference type="Proteomes" id="UP000006790"/>
    </source>
</evidence>
<dbReference type="OMA" id="NYLWRNK"/>
<dbReference type="CDD" id="cd22647">
    <property type="entry name" value="CTF3_NTD_HEAT"/>
    <property type="match status" value="1"/>
</dbReference>
<sequence length="681" mass="77881">MLAETAGTEAIQQLLNSNELSDASELRVVLSHVYAKCPTVGISSNVIPEVIKFLCTSEFIAPSTRVYLIEHCLLPRGYLPTSVVFTVIRYLGVQTSQNQFKTVVPPAIQVALCKWLCHVWLLIPSGKIVFSRTYTLWFQLWMIDYLQDWITYLLAWATTSPLQVTEYRTHALLKIGENPGYLNGRALSAFLLCRYRQLKPIEPVITAIDRLKCNAKRLSTVERIAFDDEFIENLGKILSNEGVISEELFRGLLKSLLDDLKIIGVKETKVGKKFQRSLDNKMFTLEHFSAHIEKIPIPVNYLSTLNGNGYERLLLALMPSEAKDSFQVWVRNTLKQKPNITQLNEITRLVRAVGKLELKLEELIPINEPTAIDALMSLHLLCFISHIDDSTEMLNAVLKFQKMIYSGWNPCMFNFNVGICLLLSCNIKSTRQPLLLAQIFSTFLRTYSSAAILNRHVPIDVSCIIHPLLAALESIPPDTIPSDALPLVFVVPDIINHLMVMNDALLISIVCQNLVVAKDRVKGLLTNNKHVKNLNRCILDMANYLWRNKLFTDPTTWGFTKTFWETVAQNIYLPDPNIKPKQMFTIPNFYPFRYISEKILKDLERSENCQEVYDRPLTDSGFKSWKRYMSTCKGTWLQEVNNYDIFRKQILKGIQKDGTYAGVQLFLQTYLKSFVNENTDT</sequence>
<organism evidence="1 2">
    <name type="scientific">Eremothecium cymbalariae (strain CBS 270.75 / DBVPG 7215 / KCTC 17166 / NRRL Y-17582)</name>
    <name type="common">Yeast</name>
    <dbReference type="NCBI Taxonomy" id="931890"/>
    <lineage>
        <taxon>Eukaryota</taxon>
        <taxon>Fungi</taxon>
        <taxon>Dikarya</taxon>
        <taxon>Ascomycota</taxon>
        <taxon>Saccharomycotina</taxon>
        <taxon>Saccharomycetes</taxon>
        <taxon>Saccharomycetales</taxon>
        <taxon>Saccharomycetaceae</taxon>
        <taxon>Eremothecium</taxon>
    </lineage>
</organism>
<dbReference type="FunCoup" id="I6NDF9">
    <property type="interactions" value="83"/>
</dbReference>
<dbReference type="AlphaFoldDB" id="I6NDF9"/>
<dbReference type="GeneID" id="11468410"/>
<dbReference type="OrthoDB" id="6347512at2759"/>
<dbReference type="eggNOG" id="ENOG502QS8Q">
    <property type="taxonomic scope" value="Eukaryota"/>
</dbReference>
<dbReference type="HOGENOM" id="CLU_022668_0_0_1"/>
<proteinExistence type="predicted"/>
<reference evidence="1 2" key="1">
    <citation type="journal article" date="2011" name="G3 (Bethesda)">
        <title>Genome evolution in the Eremothecium clade of the Saccharomyces complex revealed by comparative genomics.</title>
        <authorList>
            <person name="Wendland J."/>
            <person name="Walther A."/>
        </authorList>
    </citation>
    <scope>NUCLEOTIDE SEQUENCE [LARGE SCALE GENOMIC DNA]</scope>
    <source>
        <strain evidence="2">CBS 270.75 / DBVPG 7215 / KCTC 17166 / NRRL Y-17582</strain>
    </source>
</reference>
<evidence type="ECO:0000313" key="1">
    <source>
        <dbReference type="EMBL" id="AET40101.1"/>
    </source>
</evidence>
<evidence type="ECO:0008006" key="3">
    <source>
        <dbReference type="Google" id="ProtNLM"/>
    </source>
</evidence>
<dbReference type="EMBL" id="CP002501">
    <property type="protein sequence ID" value="AET40101.1"/>
    <property type="molecule type" value="Genomic_DNA"/>
</dbReference>
<dbReference type="Proteomes" id="UP000006790">
    <property type="component" value="Chromosome 5"/>
</dbReference>
<accession>I6NDF9</accession>
<protein>
    <recommendedName>
        <fullName evidence="3">Centromere protein I</fullName>
    </recommendedName>
</protein>
<dbReference type="GO" id="GO:0034080">
    <property type="term" value="P:CENP-A containing chromatin assembly"/>
    <property type="evidence" value="ECO:0007669"/>
    <property type="project" value="TreeGrafter"/>
</dbReference>
<dbReference type="STRING" id="931890.I6NDF9"/>
<dbReference type="PANTHER" id="PTHR48208">
    <property type="entry name" value="CENTROMERE PROTEIN I"/>
    <property type="match status" value="1"/>
</dbReference>
<dbReference type="KEGG" id="erc:Ecym_5342"/>
<dbReference type="GO" id="GO:0000070">
    <property type="term" value="P:mitotic sister chromatid segregation"/>
    <property type="evidence" value="ECO:0007669"/>
    <property type="project" value="TreeGrafter"/>
</dbReference>
<dbReference type="InParanoid" id="I6NDF9"/>